<comment type="caution">
    <text evidence="5">The sequence shown here is derived from an EMBL/GenBank/DDBJ whole genome shotgun (WGS) entry which is preliminary data.</text>
</comment>
<sequence>MLPSLINGPAISDQVMSMATICPLTEDSAVNDASSGKISESANLSIFQTEFCLPSTITVRKKRNDPIQETPDSTRKYPWMTLDIGVEYMESHDYFVNNFLISEGNIRCLEADCLAIETAAMGLQSIVDRSKEDDLLFNDLWLVPTHVRRNHWILFTVLIRAKKIIILDSLYQGGSIDPAILEHVQILRLLISNSYSQCFQKHINWDHWKTHMPFDMVHEICSSSSTIRNWIRFELLSKSLTRLKCVAPLKLEVDDCISEVYLDFDEKVTTGSLQFSKPWLQIPCPEWLQGLVDGQSTRNLLASILKTLWSATEEVCGAGSNAFI</sequence>
<name>A0AAE1I0T1_9NEOP</name>
<dbReference type="Pfam" id="PF02902">
    <property type="entry name" value="Peptidase_C48"/>
    <property type="match status" value="1"/>
</dbReference>
<keyword evidence="2 5" id="KW-0645">Protease</keyword>
<organism evidence="5 6">
    <name type="scientific">Frankliniella fusca</name>
    <dbReference type="NCBI Taxonomy" id="407009"/>
    <lineage>
        <taxon>Eukaryota</taxon>
        <taxon>Metazoa</taxon>
        <taxon>Ecdysozoa</taxon>
        <taxon>Arthropoda</taxon>
        <taxon>Hexapoda</taxon>
        <taxon>Insecta</taxon>
        <taxon>Pterygota</taxon>
        <taxon>Neoptera</taxon>
        <taxon>Paraneoptera</taxon>
        <taxon>Thysanoptera</taxon>
        <taxon>Terebrantia</taxon>
        <taxon>Thripoidea</taxon>
        <taxon>Thripidae</taxon>
        <taxon>Frankliniella</taxon>
    </lineage>
</organism>
<reference evidence="5" key="2">
    <citation type="journal article" date="2023" name="BMC Genomics">
        <title>Pest status, molecular evolution, and epigenetic factors derived from the genome assembly of Frankliniella fusca, a thysanopteran phytovirus vector.</title>
        <authorList>
            <person name="Catto M.A."/>
            <person name="Labadie P.E."/>
            <person name="Jacobson A.L."/>
            <person name="Kennedy G.G."/>
            <person name="Srinivasan R."/>
            <person name="Hunt B.G."/>
        </authorList>
    </citation>
    <scope>NUCLEOTIDE SEQUENCE</scope>
    <source>
        <strain evidence="5">PL_HMW_Pooled</strain>
    </source>
</reference>
<evidence type="ECO:0000313" key="6">
    <source>
        <dbReference type="Proteomes" id="UP001219518"/>
    </source>
</evidence>
<evidence type="ECO:0000259" key="4">
    <source>
        <dbReference type="Pfam" id="PF02902"/>
    </source>
</evidence>
<dbReference type="InterPro" id="IPR003653">
    <property type="entry name" value="Peptidase_C48_C"/>
</dbReference>
<dbReference type="SUPFAM" id="SSF54001">
    <property type="entry name" value="Cysteine proteinases"/>
    <property type="match status" value="1"/>
</dbReference>
<evidence type="ECO:0000256" key="1">
    <source>
        <dbReference type="ARBA" id="ARBA00005234"/>
    </source>
</evidence>
<dbReference type="GO" id="GO:0008234">
    <property type="term" value="F:cysteine-type peptidase activity"/>
    <property type="evidence" value="ECO:0007669"/>
    <property type="project" value="InterPro"/>
</dbReference>
<dbReference type="GO" id="GO:0006508">
    <property type="term" value="P:proteolysis"/>
    <property type="evidence" value="ECO:0007669"/>
    <property type="project" value="UniProtKB-KW"/>
</dbReference>
<protein>
    <submittedName>
        <fullName evidence="5">Sentrin-specific protease 2</fullName>
    </submittedName>
</protein>
<evidence type="ECO:0000313" key="5">
    <source>
        <dbReference type="EMBL" id="KAK3930925.1"/>
    </source>
</evidence>
<feature type="domain" description="Ubiquitin-like protease family profile" evidence="4">
    <location>
        <begin position="129"/>
        <end position="192"/>
    </location>
</feature>
<keyword evidence="3" id="KW-0378">Hydrolase</keyword>
<keyword evidence="6" id="KW-1185">Reference proteome</keyword>
<dbReference type="EMBL" id="JAHWGI010001416">
    <property type="protein sequence ID" value="KAK3930925.1"/>
    <property type="molecule type" value="Genomic_DNA"/>
</dbReference>
<dbReference type="AlphaFoldDB" id="A0AAE1I0T1"/>
<gene>
    <name evidence="5" type="ORF">KUF71_024837</name>
</gene>
<dbReference type="Gene3D" id="3.40.395.10">
    <property type="entry name" value="Adenoviral Proteinase, Chain A"/>
    <property type="match status" value="1"/>
</dbReference>
<dbReference type="InterPro" id="IPR038765">
    <property type="entry name" value="Papain-like_cys_pep_sf"/>
</dbReference>
<dbReference type="Proteomes" id="UP001219518">
    <property type="component" value="Unassembled WGS sequence"/>
</dbReference>
<evidence type="ECO:0000256" key="2">
    <source>
        <dbReference type="ARBA" id="ARBA00022670"/>
    </source>
</evidence>
<proteinExistence type="inferred from homology"/>
<accession>A0AAE1I0T1</accession>
<reference evidence="5" key="1">
    <citation type="submission" date="2021-07" db="EMBL/GenBank/DDBJ databases">
        <authorList>
            <person name="Catto M.A."/>
            <person name="Jacobson A."/>
            <person name="Kennedy G."/>
            <person name="Labadie P."/>
            <person name="Hunt B.G."/>
            <person name="Srinivasan R."/>
        </authorList>
    </citation>
    <scope>NUCLEOTIDE SEQUENCE</scope>
    <source>
        <strain evidence="5">PL_HMW_Pooled</strain>
        <tissue evidence="5">Head</tissue>
    </source>
</reference>
<comment type="similarity">
    <text evidence="1">Belongs to the peptidase C48 family.</text>
</comment>
<evidence type="ECO:0000256" key="3">
    <source>
        <dbReference type="ARBA" id="ARBA00022801"/>
    </source>
</evidence>